<reference evidence="2 3" key="1">
    <citation type="submission" date="2017-02" db="EMBL/GenBank/DDBJ databases">
        <title>Draft genome of Saccharomonospora sp. 154.</title>
        <authorList>
            <person name="Alonso-Carmona G.S."/>
            <person name="De La Haba R."/>
            <person name="Vera-Gargallo B."/>
            <person name="Sandoval-Trujillo A.H."/>
            <person name="Ramirez-Duran N."/>
            <person name="Ventosa A."/>
        </authorList>
    </citation>
    <scope>NUCLEOTIDE SEQUENCE [LARGE SCALE GENOMIC DNA]</scope>
    <source>
        <strain evidence="2 3">LRS4.154</strain>
    </source>
</reference>
<dbReference type="PRINTS" id="PR00598">
    <property type="entry name" value="HTHMARR"/>
</dbReference>
<dbReference type="SMART" id="SM00347">
    <property type="entry name" value="HTH_MARR"/>
    <property type="match status" value="1"/>
</dbReference>
<proteinExistence type="predicted"/>
<dbReference type="SUPFAM" id="SSF46785">
    <property type="entry name" value="Winged helix' DNA-binding domain"/>
    <property type="match status" value="1"/>
</dbReference>
<name>A0A1V8ZY46_SACPI</name>
<evidence type="ECO:0000313" key="3">
    <source>
        <dbReference type="Proteomes" id="UP000192591"/>
    </source>
</evidence>
<dbReference type="RefSeq" id="WP_081193920.1">
    <property type="nucleotide sequence ID" value="NZ_MWIH01000008.1"/>
</dbReference>
<feature type="domain" description="HTH marR-type" evidence="1">
    <location>
        <begin position="3"/>
        <end position="138"/>
    </location>
</feature>
<keyword evidence="3" id="KW-1185">Reference proteome</keyword>
<dbReference type="GO" id="GO:0006950">
    <property type="term" value="P:response to stress"/>
    <property type="evidence" value="ECO:0007669"/>
    <property type="project" value="TreeGrafter"/>
</dbReference>
<dbReference type="PANTHER" id="PTHR33164:SF99">
    <property type="entry name" value="MARR FAMILY REGULATORY PROTEIN"/>
    <property type="match status" value="1"/>
</dbReference>
<dbReference type="InterPro" id="IPR000835">
    <property type="entry name" value="HTH_MarR-typ"/>
</dbReference>
<dbReference type="InterPro" id="IPR036390">
    <property type="entry name" value="WH_DNA-bd_sf"/>
</dbReference>
<gene>
    <name evidence="2" type="ORF">B1813_18245</name>
</gene>
<dbReference type="GO" id="GO:0003700">
    <property type="term" value="F:DNA-binding transcription factor activity"/>
    <property type="evidence" value="ECO:0007669"/>
    <property type="project" value="InterPro"/>
</dbReference>
<evidence type="ECO:0000313" key="2">
    <source>
        <dbReference type="EMBL" id="OQO89802.1"/>
    </source>
</evidence>
<dbReference type="InterPro" id="IPR036388">
    <property type="entry name" value="WH-like_DNA-bd_sf"/>
</dbReference>
<dbReference type="AlphaFoldDB" id="A0A1V8ZY46"/>
<evidence type="ECO:0000259" key="1">
    <source>
        <dbReference type="PROSITE" id="PS50995"/>
    </source>
</evidence>
<dbReference type="PROSITE" id="PS50995">
    <property type="entry name" value="HTH_MARR_2"/>
    <property type="match status" value="1"/>
</dbReference>
<dbReference type="InterPro" id="IPR039422">
    <property type="entry name" value="MarR/SlyA-like"/>
</dbReference>
<dbReference type="Pfam" id="PF12802">
    <property type="entry name" value="MarR_2"/>
    <property type="match status" value="1"/>
</dbReference>
<organism evidence="2 3">
    <name type="scientific">Saccharomonospora piscinae</name>
    <dbReference type="NCBI Taxonomy" id="687388"/>
    <lineage>
        <taxon>Bacteria</taxon>
        <taxon>Bacillati</taxon>
        <taxon>Actinomycetota</taxon>
        <taxon>Actinomycetes</taxon>
        <taxon>Pseudonocardiales</taxon>
        <taxon>Pseudonocardiaceae</taxon>
        <taxon>Saccharomonospora</taxon>
    </lineage>
</organism>
<accession>A0A1V8ZY46</accession>
<dbReference type="PANTHER" id="PTHR33164">
    <property type="entry name" value="TRANSCRIPTIONAL REGULATOR, MARR FAMILY"/>
    <property type="match status" value="1"/>
</dbReference>
<protein>
    <submittedName>
        <fullName evidence="2">MarR family transcriptional regulator</fullName>
    </submittedName>
</protein>
<comment type="caution">
    <text evidence="2">The sequence shown here is derived from an EMBL/GenBank/DDBJ whole genome shotgun (WGS) entry which is preliminary data.</text>
</comment>
<dbReference type="Gene3D" id="1.10.10.10">
    <property type="entry name" value="Winged helix-like DNA-binding domain superfamily/Winged helix DNA-binding domain"/>
    <property type="match status" value="1"/>
</dbReference>
<dbReference type="Proteomes" id="UP000192591">
    <property type="component" value="Unassembled WGS sequence"/>
</dbReference>
<dbReference type="EMBL" id="MWIH01000008">
    <property type="protein sequence ID" value="OQO89802.1"/>
    <property type="molecule type" value="Genomic_DNA"/>
</dbReference>
<sequence length="152" mass="17169">MADGELPMLFATAFRAVMDHAHDRLAAEGFDDVRPAHGFVFQYLSFHRSATAVQLGDHLGITKQAAVQLVDELERRGYVARTPHPHDRRSRLVSLTPRGWACVQRVTQVWREVEQRWAELIGSERLEQLRADIATLTHDTAGGAPVPLRPLW</sequence>